<name>A0AAN4SGW2_BACFG</name>
<evidence type="ECO:0000313" key="1">
    <source>
        <dbReference type="EMBL" id="EYA13204.1"/>
    </source>
</evidence>
<dbReference type="Proteomes" id="UP000022433">
    <property type="component" value="Unassembled WGS sequence"/>
</dbReference>
<reference evidence="1 2" key="1">
    <citation type="submission" date="2014-02" db="EMBL/GenBank/DDBJ databases">
        <authorList>
            <person name="Sears C."/>
            <person name="Carroll K."/>
            <person name="Sack B.R."/>
            <person name="Qadri F."/>
            <person name="Myers L.L."/>
            <person name="Chung G.-T."/>
            <person name="Escheverria P."/>
            <person name="Fraser C.M."/>
            <person name="Sadzewicz L."/>
            <person name="Shefchek K.A."/>
            <person name="Tallon L."/>
            <person name="Das S.P."/>
            <person name="Daugherty S."/>
            <person name="Mongodin E.F."/>
        </authorList>
    </citation>
    <scope>NUCLEOTIDE SEQUENCE [LARGE SCALE GENOMIC DNA]</scope>
    <source>
        <strain evidence="1 2">1007-1-F #10</strain>
    </source>
</reference>
<organism evidence="1 2">
    <name type="scientific">Bacteroides fragilis str. 1007-1-F #10</name>
    <dbReference type="NCBI Taxonomy" id="1339295"/>
    <lineage>
        <taxon>Bacteria</taxon>
        <taxon>Pseudomonadati</taxon>
        <taxon>Bacteroidota</taxon>
        <taxon>Bacteroidia</taxon>
        <taxon>Bacteroidales</taxon>
        <taxon>Bacteroidaceae</taxon>
        <taxon>Bacteroides</taxon>
    </lineage>
</organism>
<dbReference type="EMBL" id="JGEA01000032">
    <property type="protein sequence ID" value="EYA13204.1"/>
    <property type="molecule type" value="Genomic_DNA"/>
</dbReference>
<accession>A0AAN4SGW2</accession>
<comment type="caution">
    <text evidence="1">The sequence shown here is derived from an EMBL/GenBank/DDBJ whole genome shotgun (WGS) entry which is preliminary data.</text>
</comment>
<evidence type="ECO:0000313" key="2">
    <source>
        <dbReference type="Proteomes" id="UP000022433"/>
    </source>
</evidence>
<sequence length="42" mass="4732">MVRGNHLYSLVTAEVEHTVSLRDKFANTSFSSVVINRIITIL</sequence>
<proteinExistence type="predicted"/>
<protein>
    <submittedName>
        <fullName evidence="1">Uncharacterized protein</fullName>
    </submittedName>
</protein>
<gene>
    <name evidence="1" type="ORF">M104_3863</name>
</gene>
<dbReference type="AlphaFoldDB" id="A0AAN4SGW2"/>